<keyword evidence="2" id="KW-1185">Reference proteome</keyword>
<sequence>MNTNVITTTMTTTTTPNNQSLAGLHQQHPHFSRSASFETIPPNSNSNDAFGSQPSSLTDPRSTEIDAGTEISSSSFGSTGGTFGVSSSNTGSGSGSGGSGSGTGARRSLLTSTLQNQSQLSLDSIKMI</sequence>
<organism evidence="1 2">
    <name type="scientific">Ambrosiozyma monospora</name>
    <name type="common">Yeast</name>
    <name type="synonym">Endomycopsis monosporus</name>
    <dbReference type="NCBI Taxonomy" id="43982"/>
    <lineage>
        <taxon>Eukaryota</taxon>
        <taxon>Fungi</taxon>
        <taxon>Dikarya</taxon>
        <taxon>Ascomycota</taxon>
        <taxon>Saccharomycotina</taxon>
        <taxon>Pichiomycetes</taxon>
        <taxon>Pichiales</taxon>
        <taxon>Pichiaceae</taxon>
        <taxon>Ambrosiozyma</taxon>
    </lineage>
</organism>
<comment type="caution">
    <text evidence="1">The sequence shown here is derived from an EMBL/GenBank/DDBJ whole genome shotgun (WGS) entry which is preliminary data.</text>
</comment>
<evidence type="ECO:0000313" key="2">
    <source>
        <dbReference type="Proteomes" id="UP001165064"/>
    </source>
</evidence>
<reference evidence="1" key="1">
    <citation type="submission" date="2023-04" db="EMBL/GenBank/DDBJ databases">
        <title>Ambrosiozyma monospora NBRC 10751.</title>
        <authorList>
            <person name="Ichikawa N."/>
            <person name="Sato H."/>
            <person name="Tonouchi N."/>
        </authorList>
    </citation>
    <scope>NUCLEOTIDE SEQUENCE</scope>
    <source>
        <strain evidence="1">NBRC 10751</strain>
    </source>
</reference>
<gene>
    <name evidence="1" type="ORF">Amon02_001204000</name>
</gene>
<name>A0ACB5U8F5_AMBMO</name>
<dbReference type="Proteomes" id="UP001165064">
    <property type="component" value="Unassembled WGS sequence"/>
</dbReference>
<evidence type="ECO:0000313" key="1">
    <source>
        <dbReference type="EMBL" id="GMF04218.1"/>
    </source>
</evidence>
<proteinExistence type="predicted"/>
<protein>
    <submittedName>
        <fullName evidence="1">Unnamed protein product</fullName>
    </submittedName>
</protein>
<accession>A0ACB5U8F5</accession>
<dbReference type="EMBL" id="BSXS01013580">
    <property type="protein sequence ID" value="GMF04218.1"/>
    <property type="molecule type" value="Genomic_DNA"/>
</dbReference>